<protein>
    <recommendedName>
        <fullName evidence="2">F-box domain-containing protein</fullName>
    </recommendedName>
</protein>
<gene>
    <name evidence="3" type="ORF">ZIOFF_042720</name>
</gene>
<dbReference type="Proteomes" id="UP000734854">
    <property type="component" value="Unassembled WGS sequence"/>
</dbReference>
<comment type="caution">
    <text evidence="3">The sequence shown here is derived from an EMBL/GenBank/DDBJ whole genome shotgun (WGS) entry which is preliminary data.</text>
</comment>
<organism evidence="3 4">
    <name type="scientific">Zingiber officinale</name>
    <name type="common">Ginger</name>
    <name type="synonym">Amomum zingiber</name>
    <dbReference type="NCBI Taxonomy" id="94328"/>
    <lineage>
        <taxon>Eukaryota</taxon>
        <taxon>Viridiplantae</taxon>
        <taxon>Streptophyta</taxon>
        <taxon>Embryophyta</taxon>
        <taxon>Tracheophyta</taxon>
        <taxon>Spermatophyta</taxon>
        <taxon>Magnoliopsida</taxon>
        <taxon>Liliopsida</taxon>
        <taxon>Zingiberales</taxon>
        <taxon>Zingiberaceae</taxon>
        <taxon>Zingiber</taxon>
    </lineage>
</organism>
<feature type="region of interest" description="Disordered" evidence="1">
    <location>
        <begin position="240"/>
        <end position="262"/>
    </location>
</feature>
<dbReference type="AlphaFoldDB" id="A0A8J5KY54"/>
<feature type="domain" description="F-box" evidence="2">
    <location>
        <begin position="10"/>
        <end position="51"/>
    </location>
</feature>
<dbReference type="Pfam" id="PF14299">
    <property type="entry name" value="PP2"/>
    <property type="match status" value="1"/>
</dbReference>
<dbReference type="EMBL" id="JACMSC010000012">
    <property type="protein sequence ID" value="KAG6494935.1"/>
    <property type="molecule type" value="Genomic_DNA"/>
</dbReference>
<dbReference type="InterPro" id="IPR036047">
    <property type="entry name" value="F-box-like_dom_sf"/>
</dbReference>
<evidence type="ECO:0000313" key="4">
    <source>
        <dbReference type="Proteomes" id="UP000734854"/>
    </source>
</evidence>
<dbReference type="Pfam" id="PF00646">
    <property type="entry name" value="F-box"/>
    <property type="match status" value="1"/>
</dbReference>
<evidence type="ECO:0000259" key="2">
    <source>
        <dbReference type="Pfam" id="PF00646"/>
    </source>
</evidence>
<accession>A0A8J5KY54</accession>
<dbReference type="InterPro" id="IPR025886">
    <property type="entry name" value="PP2-like"/>
</dbReference>
<evidence type="ECO:0000256" key="1">
    <source>
        <dbReference type="SAM" id="MobiDB-lite"/>
    </source>
</evidence>
<name>A0A8J5KY54_ZINOF</name>
<reference evidence="3 4" key="1">
    <citation type="submission" date="2020-08" db="EMBL/GenBank/DDBJ databases">
        <title>Plant Genome Project.</title>
        <authorList>
            <person name="Zhang R.-G."/>
        </authorList>
    </citation>
    <scope>NUCLEOTIDE SEQUENCE [LARGE SCALE GENOMIC DNA]</scope>
    <source>
        <tissue evidence="3">Rhizome</tissue>
    </source>
</reference>
<dbReference type="PANTHER" id="PTHR32278">
    <property type="entry name" value="F-BOX DOMAIN-CONTAINING PROTEIN"/>
    <property type="match status" value="1"/>
</dbReference>
<dbReference type="InterPro" id="IPR001810">
    <property type="entry name" value="F-box_dom"/>
</dbReference>
<dbReference type="PANTHER" id="PTHR32278:SF111">
    <property type="entry name" value="F-BOX PROTEIN PP2-B12-RELATED"/>
    <property type="match status" value="1"/>
</dbReference>
<dbReference type="CDD" id="cd22162">
    <property type="entry name" value="F-box_AtSKIP3-like"/>
    <property type="match status" value="1"/>
</dbReference>
<dbReference type="SUPFAM" id="SSF81383">
    <property type="entry name" value="F-box domain"/>
    <property type="match status" value="1"/>
</dbReference>
<keyword evidence="4" id="KW-1185">Reference proteome</keyword>
<proteinExistence type="predicted"/>
<sequence length="313" mass="34710">MGKEKEDSGIEKLPEGCIAHAIAHTSPLDACRSSAVSTTFRAAADSDLVWHRFLPADTLSILSSALRPFEYSSKRDLFFRLCDSFLIDGGKMVPIRSYPFPPFFFSSSTTGQATATPIIPFHGSASSQFLCCLIRRVAGVVRFSEVAELVNVCWMEIRGCIQSKMLTPQTTYAAYLIFKLADWSRGLDMPPQEASVTVGLRSSTTLVRLQPRRDAVQARRNRIRFGLLRPVEAPAVHTLNNGDEAEEVGERDPPPPTPALARDNGWMEVALGEFYNEKGEDGEVVISFTEIKGGHWKKGLIVQGIEIRPKHRK</sequence>
<evidence type="ECO:0000313" key="3">
    <source>
        <dbReference type="EMBL" id="KAG6494935.1"/>
    </source>
</evidence>